<evidence type="ECO:0000313" key="7">
    <source>
        <dbReference type="EMBL" id="WOK93400.1"/>
    </source>
</evidence>
<evidence type="ECO:0000256" key="2">
    <source>
        <dbReference type="ARBA" id="ARBA00022771"/>
    </source>
</evidence>
<gene>
    <name evidence="7" type="ORF">Cni_G02097</name>
</gene>
<keyword evidence="8" id="KW-1185">Reference proteome</keyword>
<evidence type="ECO:0000313" key="8">
    <source>
        <dbReference type="Proteomes" id="UP001327560"/>
    </source>
</evidence>
<keyword evidence="2 4" id="KW-0863">Zinc-finger</keyword>
<evidence type="ECO:0000256" key="5">
    <source>
        <dbReference type="SAM" id="Coils"/>
    </source>
</evidence>
<dbReference type="InterPro" id="IPR010666">
    <property type="entry name" value="Znf_GRF"/>
</dbReference>
<sequence length="144" mass="16903">MHLAMTSRSNVEAEETSASSIVDRPICDYSIEARLLTSRTVKNSGGRFWRCAHWQDRQHDCGFFVWLDSVSSNRDIEDIIFPRSEKEYLAKKINLVEEKNTILLDNLAILKEKVKTLEEEKKCWSINVKFSRWQVGQFICIFVW</sequence>
<evidence type="ECO:0000256" key="3">
    <source>
        <dbReference type="ARBA" id="ARBA00022833"/>
    </source>
</evidence>
<organism evidence="7 8">
    <name type="scientific">Canna indica</name>
    <name type="common">Indian-shot</name>
    <dbReference type="NCBI Taxonomy" id="4628"/>
    <lineage>
        <taxon>Eukaryota</taxon>
        <taxon>Viridiplantae</taxon>
        <taxon>Streptophyta</taxon>
        <taxon>Embryophyta</taxon>
        <taxon>Tracheophyta</taxon>
        <taxon>Spermatophyta</taxon>
        <taxon>Magnoliopsida</taxon>
        <taxon>Liliopsida</taxon>
        <taxon>Zingiberales</taxon>
        <taxon>Cannaceae</taxon>
        <taxon>Canna</taxon>
    </lineage>
</organism>
<keyword evidence="5" id="KW-0175">Coiled coil</keyword>
<feature type="coiled-coil region" evidence="5">
    <location>
        <begin position="93"/>
        <end position="127"/>
    </location>
</feature>
<proteinExistence type="predicted"/>
<name>A0AAQ3Q1U9_9LILI</name>
<feature type="domain" description="GRF-type" evidence="6">
    <location>
        <begin position="27"/>
        <end position="70"/>
    </location>
</feature>
<dbReference type="Proteomes" id="UP001327560">
    <property type="component" value="Chromosome 1"/>
</dbReference>
<reference evidence="7 8" key="1">
    <citation type="submission" date="2023-10" db="EMBL/GenBank/DDBJ databases">
        <title>Chromosome-scale genome assembly provides insights into flower coloration mechanisms of Canna indica.</title>
        <authorList>
            <person name="Li C."/>
        </authorList>
    </citation>
    <scope>NUCLEOTIDE SEQUENCE [LARGE SCALE GENOMIC DNA]</scope>
    <source>
        <tissue evidence="7">Flower</tissue>
    </source>
</reference>
<evidence type="ECO:0000259" key="6">
    <source>
        <dbReference type="PROSITE" id="PS51999"/>
    </source>
</evidence>
<accession>A0AAQ3Q1U9</accession>
<dbReference type="PROSITE" id="PS51999">
    <property type="entry name" value="ZF_GRF"/>
    <property type="match status" value="1"/>
</dbReference>
<dbReference type="EMBL" id="CP136890">
    <property type="protein sequence ID" value="WOK93400.1"/>
    <property type="molecule type" value="Genomic_DNA"/>
</dbReference>
<dbReference type="PANTHER" id="PTHR33248">
    <property type="entry name" value="ZINC ION-BINDING PROTEIN"/>
    <property type="match status" value="1"/>
</dbReference>
<keyword evidence="3" id="KW-0862">Zinc</keyword>
<dbReference type="GO" id="GO:0008270">
    <property type="term" value="F:zinc ion binding"/>
    <property type="evidence" value="ECO:0007669"/>
    <property type="project" value="UniProtKB-KW"/>
</dbReference>
<evidence type="ECO:0000256" key="1">
    <source>
        <dbReference type="ARBA" id="ARBA00022723"/>
    </source>
</evidence>
<evidence type="ECO:0000256" key="4">
    <source>
        <dbReference type="PROSITE-ProRule" id="PRU01343"/>
    </source>
</evidence>
<protein>
    <recommendedName>
        <fullName evidence="6">GRF-type domain-containing protein</fullName>
    </recommendedName>
</protein>
<dbReference type="Pfam" id="PF06839">
    <property type="entry name" value="Zn_ribbon_GRF"/>
    <property type="match status" value="1"/>
</dbReference>
<dbReference type="AlphaFoldDB" id="A0AAQ3Q1U9"/>
<keyword evidence="1" id="KW-0479">Metal-binding</keyword>